<gene>
    <name evidence="6" type="ORF">A6769_18830</name>
</gene>
<dbReference type="EMBL" id="LXQE01000151">
    <property type="protein sequence ID" value="RCJ35699.1"/>
    <property type="molecule type" value="Genomic_DNA"/>
</dbReference>
<accession>A0A367RI33</accession>
<dbReference type="AlphaFoldDB" id="A0A367RI33"/>
<dbReference type="PROSITE" id="PS51296">
    <property type="entry name" value="RIESKE"/>
    <property type="match status" value="1"/>
</dbReference>
<dbReference type="Pfam" id="PF00355">
    <property type="entry name" value="Rieske"/>
    <property type="match status" value="1"/>
</dbReference>
<sequence>MSWTKVLAVDALSPGAREVVKVGNRKILLLNHESQLYAVDNTCPHLKLPLKSGKINENGAIVCSFHHSAFDLRTGEVKDWCSWPPGVGKVLSLVSQPKALPVFPIRVEEGSIWVDVQEE</sequence>
<evidence type="ECO:0000256" key="2">
    <source>
        <dbReference type="ARBA" id="ARBA00022723"/>
    </source>
</evidence>
<dbReference type="PANTHER" id="PTHR21496">
    <property type="entry name" value="FERREDOXIN-RELATED"/>
    <property type="match status" value="1"/>
</dbReference>
<dbReference type="GO" id="GO:0046872">
    <property type="term" value="F:metal ion binding"/>
    <property type="evidence" value="ECO:0007669"/>
    <property type="project" value="UniProtKB-KW"/>
</dbReference>
<evidence type="ECO:0000313" key="7">
    <source>
        <dbReference type="Proteomes" id="UP000252085"/>
    </source>
</evidence>
<dbReference type="GO" id="GO:0016705">
    <property type="term" value="F:oxidoreductase activity, acting on paired donors, with incorporation or reduction of molecular oxygen"/>
    <property type="evidence" value="ECO:0007669"/>
    <property type="project" value="UniProtKB-ARBA"/>
</dbReference>
<dbReference type="GO" id="GO:0004497">
    <property type="term" value="F:monooxygenase activity"/>
    <property type="evidence" value="ECO:0007669"/>
    <property type="project" value="UniProtKB-ARBA"/>
</dbReference>
<evidence type="ECO:0000256" key="4">
    <source>
        <dbReference type="ARBA" id="ARBA00023014"/>
    </source>
</evidence>
<dbReference type="PANTHER" id="PTHR21496:SF23">
    <property type="entry name" value="3-PHENYLPROPIONATE_CINNAMIC ACID DIOXYGENASE FERREDOXIN SUBUNIT"/>
    <property type="match status" value="1"/>
</dbReference>
<feature type="domain" description="Rieske" evidence="5">
    <location>
        <begin position="3"/>
        <end position="114"/>
    </location>
</feature>
<keyword evidence="3" id="KW-0408">Iron</keyword>
<protein>
    <submittedName>
        <fullName evidence="6">(2Fe-2S)-binding protein</fullName>
    </submittedName>
</protein>
<evidence type="ECO:0000256" key="1">
    <source>
        <dbReference type="ARBA" id="ARBA00022714"/>
    </source>
</evidence>
<keyword evidence="4" id="KW-0411">Iron-sulfur</keyword>
<dbReference type="SUPFAM" id="SSF50022">
    <property type="entry name" value="ISP domain"/>
    <property type="match status" value="1"/>
</dbReference>
<proteinExistence type="predicted"/>
<dbReference type="GO" id="GO:0051537">
    <property type="term" value="F:2 iron, 2 sulfur cluster binding"/>
    <property type="evidence" value="ECO:0007669"/>
    <property type="project" value="UniProtKB-KW"/>
</dbReference>
<evidence type="ECO:0000259" key="5">
    <source>
        <dbReference type="PROSITE" id="PS51296"/>
    </source>
</evidence>
<name>A0A367RI33_NOSPU</name>
<dbReference type="InterPro" id="IPR036922">
    <property type="entry name" value="Rieske_2Fe-2S_sf"/>
</dbReference>
<dbReference type="Proteomes" id="UP000252085">
    <property type="component" value="Unassembled WGS sequence"/>
</dbReference>
<comment type="caution">
    <text evidence="6">The sequence shown here is derived from an EMBL/GenBank/DDBJ whole genome shotgun (WGS) entry which is preliminary data.</text>
</comment>
<keyword evidence="1" id="KW-0001">2Fe-2S</keyword>
<evidence type="ECO:0000256" key="3">
    <source>
        <dbReference type="ARBA" id="ARBA00023004"/>
    </source>
</evidence>
<organism evidence="6 7">
    <name type="scientific">Nostoc punctiforme NIES-2108</name>
    <dbReference type="NCBI Taxonomy" id="1356359"/>
    <lineage>
        <taxon>Bacteria</taxon>
        <taxon>Bacillati</taxon>
        <taxon>Cyanobacteriota</taxon>
        <taxon>Cyanophyceae</taxon>
        <taxon>Nostocales</taxon>
        <taxon>Nostocaceae</taxon>
        <taxon>Nostoc</taxon>
    </lineage>
</organism>
<keyword evidence="2" id="KW-0479">Metal-binding</keyword>
<dbReference type="Gene3D" id="2.102.10.10">
    <property type="entry name" value="Rieske [2Fe-2S] iron-sulphur domain"/>
    <property type="match status" value="1"/>
</dbReference>
<evidence type="ECO:0000313" key="6">
    <source>
        <dbReference type="EMBL" id="RCJ35699.1"/>
    </source>
</evidence>
<reference evidence="6 7" key="1">
    <citation type="submission" date="2016-04" db="EMBL/GenBank/DDBJ databases">
        <authorList>
            <person name="Evans L.H."/>
            <person name="Alamgir A."/>
            <person name="Owens N."/>
            <person name="Weber N.D."/>
            <person name="Virtaneva K."/>
            <person name="Barbian K."/>
            <person name="Babar A."/>
            <person name="Rosenke K."/>
        </authorList>
    </citation>
    <scope>NUCLEOTIDE SEQUENCE [LARGE SCALE GENOMIC DNA]</scope>
    <source>
        <strain evidence="6">NIES-2108</strain>
    </source>
</reference>
<dbReference type="CDD" id="cd03467">
    <property type="entry name" value="Rieske"/>
    <property type="match status" value="1"/>
</dbReference>
<dbReference type="InterPro" id="IPR017941">
    <property type="entry name" value="Rieske_2Fe-2S"/>
</dbReference>